<dbReference type="GO" id="GO:0005829">
    <property type="term" value="C:cytosol"/>
    <property type="evidence" value="ECO:0007669"/>
    <property type="project" value="TreeGrafter"/>
</dbReference>
<evidence type="ECO:0000313" key="4">
    <source>
        <dbReference type="Proteomes" id="UP000748308"/>
    </source>
</evidence>
<evidence type="ECO:0000313" key="3">
    <source>
        <dbReference type="EMBL" id="MBM3316491.1"/>
    </source>
</evidence>
<dbReference type="AlphaFoldDB" id="A0A937X6C8"/>
<evidence type="ECO:0000256" key="1">
    <source>
        <dbReference type="PIRSR" id="PIRSR600888-3"/>
    </source>
</evidence>
<comment type="caution">
    <text evidence="3">The sequence shown here is derived from an EMBL/GenBank/DDBJ whole genome shotgun (WGS) entry which is preliminary data.</text>
</comment>
<dbReference type="EMBL" id="VGIY01000017">
    <property type="protein sequence ID" value="MBM3316491.1"/>
    <property type="molecule type" value="Genomic_DNA"/>
</dbReference>
<dbReference type="PANTHER" id="PTHR21047:SF2">
    <property type="entry name" value="THYMIDINE DIPHOSPHO-4-KETO-RHAMNOSE 3,5-EPIMERASE"/>
    <property type="match status" value="1"/>
</dbReference>
<dbReference type="InterPro" id="IPR011051">
    <property type="entry name" value="RmlC_Cupin_sf"/>
</dbReference>
<sequence>MIAGVVTRPLRVIPDERGFLMEILRGDDPLGQPFGQVYLTVAYPGVVKGWHYHKEQTDRMTVVHGMAKIVLYDMRADSPTRGELAEYFVGERNPLLLKIPPGVCHGMKCVGPEAAYMINVPDRPYDYERPDEYRLAPHGSEIPYDWSRRDG</sequence>
<dbReference type="SUPFAM" id="SSF51182">
    <property type="entry name" value="RmlC-like cupins"/>
    <property type="match status" value="1"/>
</dbReference>
<name>A0A937X6C8_UNCEI</name>
<dbReference type="InterPro" id="IPR000888">
    <property type="entry name" value="RmlC-like"/>
</dbReference>
<dbReference type="Gene3D" id="2.60.120.10">
    <property type="entry name" value="Jelly Rolls"/>
    <property type="match status" value="1"/>
</dbReference>
<dbReference type="Proteomes" id="UP000748308">
    <property type="component" value="Unassembled WGS sequence"/>
</dbReference>
<protein>
    <submittedName>
        <fullName evidence="3">dTDP-4-dehydrorhamnose 3,5-epimerase family protein</fullName>
    </submittedName>
</protein>
<accession>A0A937X6C8</accession>
<dbReference type="Pfam" id="PF14667">
    <property type="entry name" value="Polysacc_synt_C"/>
    <property type="match status" value="1"/>
</dbReference>
<dbReference type="InterPro" id="IPR029303">
    <property type="entry name" value="CapF_C"/>
</dbReference>
<feature type="domain" description="Capsular polysaccharide assembling protein CapF C-terminal" evidence="2">
    <location>
        <begin position="15"/>
        <end position="133"/>
    </location>
</feature>
<dbReference type="PANTHER" id="PTHR21047">
    <property type="entry name" value="DTDP-6-DEOXY-D-GLUCOSE-3,5 EPIMERASE"/>
    <property type="match status" value="1"/>
</dbReference>
<feature type="site" description="Participates in a stacking interaction with the thymidine ring of dTDP-4-oxo-6-deoxyglucose" evidence="1">
    <location>
        <position position="125"/>
    </location>
</feature>
<dbReference type="GO" id="GO:0008830">
    <property type="term" value="F:dTDP-4-dehydrorhamnose 3,5-epimerase activity"/>
    <property type="evidence" value="ECO:0007669"/>
    <property type="project" value="InterPro"/>
</dbReference>
<gene>
    <name evidence="3" type="ORF">FJY75_01435</name>
</gene>
<organism evidence="3 4">
    <name type="scientific">Eiseniibacteriota bacterium</name>
    <dbReference type="NCBI Taxonomy" id="2212470"/>
    <lineage>
        <taxon>Bacteria</taxon>
        <taxon>Candidatus Eiseniibacteriota</taxon>
    </lineage>
</organism>
<reference evidence="3" key="1">
    <citation type="submission" date="2019-03" db="EMBL/GenBank/DDBJ databases">
        <title>Lake Tanganyika Metagenome-Assembled Genomes (MAGs).</title>
        <authorList>
            <person name="Tran P."/>
        </authorList>
    </citation>
    <scope>NUCLEOTIDE SEQUENCE</scope>
    <source>
        <strain evidence="3">M_DeepCast_400m_m2_100</strain>
    </source>
</reference>
<dbReference type="GO" id="GO:0000271">
    <property type="term" value="P:polysaccharide biosynthetic process"/>
    <property type="evidence" value="ECO:0007669"/>
    <property type="project" value="TreeGrafter"/>
</dbReference>
<evidence type="ECO:0000259" key="2">
    <source>
        <dbReference type="Pfam" id="PF14667"/>
    </source>
</evidence>
<proteinExistence type="predicted"/>
<dbReference type="InterPro" id="IPR014710">
    <property type="entry name" value="RmlC-like_jellyroll"/>
</dbReference>